<dbReference type="InterPro" id="IPR008978">
    <property type="entry name" value="HSP20-like_chaperone"/>
</dbReference>
<dbReference type="FunFam" id="3.10.120.10:FF:000001">
    <property type="entry name" value="Cytochrome b5 reductase 4"/>
    <property type="match status" value="1"/>
</dbReference>
<keyword evidence="4" id="KW-0560">Oxidoreductase</keyword>
<dbReference type="PROSITE" id="PS00191">
    <property type="entry name" value="CYTOCHROME_B5_1"/>
    <property type="match status" value="1"/>
</dbReference>
<feature type="domain" description="Cytochrome b5 heme-binding" evidence="6">
    <location>
        <begin position="76"/>
        <end position="148"/>
    </location>
</feature>
<evidence type="ECO:0000313" key="10">
    <source>
        <dbReference type="Proteomes" id="UP000663829"/>
    </source>
</evidence>
<evidence type="ECO:0000256" key="2">
    <source>
        <dbReference type="ARBA" id="ARBA00022617"/>
    </source>
</evidence>
<dbReference type="SUPFAM" id="SSF55856">
    <property type="entry name" value="Cytochrome b5-like heme/steroid binding domain"/>
    <property type="match status" value="1"/>
</dbReference>
<evidence type="ECO:0000256" key="1">
    <source>
        <dbReference type="ARBA" id="ARBA00006105"/>
    </source>
</evidence>
<evidence type="ECO:0008006" key="11">
    <source>
        <dbReference type="Google" id="ProtNLM"/>
    </source>
</evidence>
<dbReference type="PANTHER" id="PTHR46237:SF1">
    <property type="entry name" value="CYTOCHROME B5 REDUCTASE 4"/>
    <property type="match status" value="1"/>
</dbReference>
<dbReference type="Pfam" id="PF00970">
    <property type="entry name" value="FAD_binding_6"/>
    <property type="match status" value="1"/>
</dbReference>
<dbReference type="InterPro" id="IPR018506">
    <property type="entry name" value="Cyt_B5_heme-BS"/>
</dbReference>
<dbReference type="PRINTS" id="PR00406">
    <property type="entry name" value="CYTB5RDTASE"/>
</dbReference>
<dbReference type="SUPFAM" id="SSF49764">
    <property type="entry name" value="HSP20-like chaperones"/>
    <property type="match status" value="1"/>
</dbReference>
<dbReference type="PROSITE" id="PS50255">
    <property type="entry name" value="CYTOCHROME_B5_2"/>
    <property type="match status" value="1"/>
</dbReference>
<comment type="similarity">
    <text evidence="1">Belongs to the flavoprotein pyridine nucleotide cytochrome reductase family.</text>
</comment>
<dbReference type="SUPFAM" id="SSF63380">
    <property type="entry name" value="Riboflavin synthase domain-like"/>
    <property type="match status" value="1"/>
</dbReference>
<dbReference type="CDD" id="cd06183">
    <property type="entry name" value="cyt_b5_reduct_like"/>
    <property type="match status" value="1"/>
</dbReference>
<evidence type="ECO:0000313" key="9">
    <source>
        <dbReference type="EMBL" id="CAF3930248.1"/>
    </source>
</evidence>
<evidence type="ECO:0000256" key="4">
    <source>
        <dbReference type="ARBA" id="ARBA00023002"/>
    </source>
</evidence>
<dbReference type="OrthoDB" id="260519at2759"/>
<protein>
    <recommendedName>
        <fullName evidence="11">Cytochrome-b5 reductase</fullName>
    </recommendedName>
</protein>
<dbReference type="FunFam" id="3.40.50.80:FF:000021">
    <property type="entry name" value="Cytochrome b5 reductase 4"/>
    <property type="match status" value="1"/>
</dbReference>
<keyword evidence="3" id="KW-0479">Metal-binding</keyword>
<dbReference type="GO" id="GO:0005737">
    <property type="term" value="C:cytoplasm"/>
    <property type="evidence" value="ECO:0007669"/>
    <property type="project" value="TreeGrafter"/>
</dbReference>
<dbReference type="InterPro" id="IPR051872">
    <property type="entry name" value="Cytochrome_b5/Flavoprotein_Rdt"/>
</dbReference>
<evidence type="ECO:0000256" key="3">
    <source>
        <dbReference type="ARBA" id="ARBA00022723"/>
    </source>
</evidence>
<dbReference type="GO" id="GO:0004128">
    <property type="term" value="F:cytochrome-b5 reductase activity, acting on NAD(P)H"/>
    <property type="evidence" value="ECO:0007669"/>
    <property type="project" value="TreeGrafter"/>
</dbReference>
<dbReference type="Gene3D" id="3.40.50.80">
    <property type="entry name" value="Nucleotide-binding domain of ferredoxin-NADP reductase (FNR) module"/>
    <property type="match status" value="1"/>
</dbReference>
<keyword evidence="2" id="KW-0349">Heme</keyword>
<dbReference type="GO" id="GO:0020037">
    <property type="term" value="F:heme binding"/>
    <property type="evidence" value="ECO:0007669"/>
    <property type="project" value="InterPro"/>
</dbReference>
<dbReference type="InterPro" id="IPR001199">
    <property type="entry name" value="Cyt_B5-like_heme/steroid-bd"/>
</dbReference>
<dbReference type="PROSITE" id="PS51384">
    <property type="entry name" value="FAD_FR"/>
    <property type="match status" value="1"/>
</dbReference>
<feature type="domain" description="FAD-binding FR-type" evidence="7">
    <location>
        <begin position="281"/>
        <end position="391"/>
    </location>
</feature>
<evidence type="ECO:0000256" key="5">
    <source>
        <dbReference type="ARBA" id="ARBA00023004"/>
    </source>
</evidence>
<evidence type="ECO:0000313" key="8">
    <source>
        <dbReference type="EMBL" id="CAF1166606.1"/>
    </source>
</evidence>
<proteinExistence type="inferred from homology"/>
<comment type="caution">
    <text evidence="8">The sequence shown here is derived from an EMBL/GenBank/DDBJ whole genome shotgun (WGS) entry which is preliminary data.</text>
</comment>
<dbReference type="Proteomes" id="UP000681722">
    <property type="component" value="Unassembled WGS sequence"/>
</dbReference>
<dbReference type="Pfam" id="PF00173">
    <property type="entry name" value="Cyt-b5"/>
    <property type="match status" value="1"/>
</dbReference>
<dbReference type="SUPFAM" id="SSF52343">
    <property type="entry name" value="Ferredoxin reductase-like, C-terminal NADP-linked domain"/>
    <property type="match status" value="1"/>
</dbReference>
<dbReference type="PANTHER" id="PTHR46237">
    <property type="entry name" value="CYTOCHROME B5 REDUCTASE 4 FAMILY MEMBER"/>
    <property type="match status" value="1"/>
</dbReference>
<dbReference type="Proteomes" id="UP000663829">
    <property type="component" value="Unassembled WGS sequence"/>
</dbReference>
<dbReference type="Gene3D" id="3.10.120.10">
    <property type="entry name" value="Cytochrome b5-like heme/steroid binding domain"/>
    <property type="match status" value="1"/>
</dbReference>
<dbReference type="EMBL" id="CAJNOQ010007378">
    <property type="protein sequence ID" value="CAF1166606.1"/>
    <property type="molecule type" value="Genomic_DNA"/>
</dbReference>
<reference evidence="8" key="1">
    <citation type="submission" date="2021-02" db="EMBL/GenBank/DDBJ databases">
        <authorList>
            <person name="Nowell W R."/>
        </authorList>
    </citation>
    <scope>NUCLEOTIDE SEQUENCE</scope>
</reference>
<dbReference type="InterPro" id="IPR008333">
    <property type="entry name" value="Cbr1-like_FAD-bd_dom"/>
</dbReference>
<dbReference type="AlphaFoldDB" id="A0A814TW31"/>
<accession>A0A814TW31</accession>
<dbReference type="Gene3D" id="2.40.30.10">
    <property type="entry name" value="Translation factors"/>
    <property type="match status" value="1"/>
</dbReference>
<evidence type="ECO:0000259" key="6">
    <source>
        <dbReference type="PROSITE" id="PS50255"/>
    </source>
</evidence>
<dbReference type="EMBL" id="CAJOBC010007377">
    <property type="protein sequence ID" value="CAF3930248.1"/>
    <property type="molecule type" value="Genomic_DNA"/>
</dbReference>
<dbReference type="Pfam" id="PF00175">
    <property type="entry name" value="NAD_binding_1"/>
    <property type="match status" value="1"/>
</dbReference>
<dbReference type="InterPro" id="IPR036400">
    <property type="entry name" value="Cyt_B5-like_heme/steroid_sf"/>
</dbReference>
<dbReference type="InterPro" id="IPR017938">
    <property type="entry name" value="Riboflavin_synthase-like_b-brl"/>
</dbReference>
<dbReference type="InterPro" id="IPR001433">
    <property type="entry name" value="OxRdtase_FAD/NAD-bd"/>
</dbReference>
<dbReference type="SMART" id="SM01117">
    <property type="entry name" value="Cyt-b5"/>
    <property type="match status" value="1"/>
</dbReference>
<sequence>MKFQRDFYCGCCPTYTKRVHPSSKNNDNMNYLQIPPKTTISSTPKAKIGLARGRSLMDWIRYMTNTPNISGTNGKLLQVTQEELCNHNTQKDCWIAIHGNVYNITPYLEYHPGGIDEIMRDGTVLFQEVHPWVNYSNMLEKCLVGRLIKPRHDQLDEKTKALNIQGTTANVERLSFDFFQNEQTVTLCIYTSKTNFLTYQDIIILLNKATTFISFIYIDDIIHTIMVELFEPVTTDFNIRIATEKGRIEIELKKVQHKIWKMIGNFTDKHLSYCNIKNFDPLYFSVTLMERQQITHDTYWLKFSLQNGIHMHPPIGYHIRLKLNKNDVSLVKPYTIIGPLEGKLRRDEKVIDLLVKYYSDGNFTPLLKTLEIGEQAEMSVFEGNFDVYRLETCKILILIAAGTGFSPMMRIINNSFGETKQNLKNVVLLFFNKTQNDILFRKELTSLSQKNKNKFIYHNILSRPDSTWTGETGYVRGELLKRLLPKHDKKDQTLICICGPLAFTKLAATDLRAIGYSDDEMHQFLA</sequence>
<gene>
    <name evidence="8" type="ORF">GPM918_LOCUS21958</name>
    <name evidence="9" type="ORF">SRO942_LOCUS21956</name>
</gene>
<evidence type="ECO:0000259" key="7">
    <source>
        <dbReference type="PROSITE" id="PS51384"/>
    </source>
</evidence>
<dbReference type="InterPro" id="IPR039261">
    <property type="entry name" value="FNR_nucleotide-bd"/>
</dbReference>
<dbReference type="InterPro" id="IPR017927">
    <property type="entry name" value="FAD-bd_FR_type"/>
</dbReference>
<organism evidence="8 10">
    <name type="scientific">Didymodactylos carnosus</name>
    <dbReference type="NCBI Taxonomy" id="1234261"/>
    <lineage>
        <taxon>Eukaryota</taxon>
        <taxon>Metazoa</taxon>
        <taxon>Spiralia</taxon>
        <taxon>Gnathifera</taxon>
        <taxon>Rotifera</taxon>
        <taxon>Eurotatoria</taxon>
        <taxon>Bdelloidea</taxon>
        <taxon>Philodinida</taxon>
        <taxon>Philodinidae</taxon>
        <taxon>Didymodactylos</taxon>
    </lineage>
</organism>
<keyword evidence="5" id="KW-0408">Iron</keyword>
<dbReference type="GO" id="GO:0046872">
    <property type="term" value="F:metal ion binding"/>
    <property type="evidence" value="ECO:0007669"/>
    <property type="project" value="UniProtKB-KW"/>
</dbReference>
<name>A0A814TW31_9BILA</name>
<keyword evidence="10" id="KW-1185">Reference proteome</keyword>